<dbReference type="PANTHER" id="PTHR30185:SF13">
    <property type="entry name" value="LICABCH OPERON REGULATOR-RELATED"/>
    <property type="match status" value="1"/>
</dbReference>
<proteinExistence type="predicted"/>
<dbReference type="EMBL" id="CP097770">
    <property type="protein sequence ID" value="UZP76309.1"/>
    <property type="molecule type" value="Genomic_DNA"/>
</dbReference>
<evidence type="ECO:0000259" key="3">
    <source>
        <dbReference type="PROSITE" id="PS51000"/>
    </source>
</evidence>
<evidence type="ECO:0000256" key="1">
    <source>
        <dbReference type="ARBA" id="ARBA00023015"/>
    </source>
</evidence>
<sequence>MRIFDILRILVAEQMVKGEHLANALKVSSRTIRTDLKELGALLSKHGAAVKPLKGTGYKLEVRDEQAFHHLLKQLKDYDHHVPYPLASSSEARNRFLMKKLLLTNAYVKLDDLAEILYVSRSTLQNDLKELRKLLATYGLSLENRPYHGIRVKGNEAKLRYCISDYIFNRLDEIGEQQVSPPLLISNEEMEFIREVILDRIDFHDIQLSDIALNNLVIHIAIACKRIREERYVSYYPQEMKKLKRRKSLGWRLRSYPPWNKS</sequence>
<protein>
    <submittedName>
        <fullName evidence="4">Helix-turn-helix domain-containing protein</fullName>
    </submittedName>
</protein>
<keyword evidence="1" id="KW-0805">Transcription regulation</keyword>
<dbReference type="PANTHER" id="PTHR30185">
    <property type="entry name" value="CRYPTIC BETA-GLUCOSIDE BGL OPERON ANTITERMINATOR"/>
    <property type="match status" value="1"/>
</dbReference>
<evidence type="ECO:0000313" key="4">
    <source>
        <dbReference type="EMBL" id="UZP76309.1"/>
    </source>
</evidence>
<keyword evidence="2" id="KW-0804">Transcription</keyword>
<dbReference type="InterPro" id="IPR007737">
    <property type="entry name" value="Mga_HTH"/>
</dbReference>
<gene>
    <name evidence="4" type="ORF">MF626_07280</name>
</gene>
<dbReference type="GO" id="GO:0003700">
    <property type="term" value="F:DNA-binding transcription factor activity"/>
    <property type="evidence" value="ECO:0007669"/>
    <property type="project" value="InterPro"/>
</dbReference>
<dbReference type="PROSITE" id="PS51000">
    <property type="entry name" value="HTH_DEOR_2"/>
    <property type="match status" value="1"/>
</dbReference>
<dbReference type="Pfam" id="PF08279">
    <property type="entry name" value="HTH_11"/>
    <property type="match status" value="1"/>
</dbReference>
<feature type="domain" description="HTH deoR-type" evidence="3">
    <location>
        <begin position="1"/>
        <end position="51"/>
    </location>
</feature>
<dbReference type="InterPro" id="IPR036390">
    <property type="entry name" value="WH_DNA-bd_sf"/>
</dbReference>
<dbReference type="InterPro" id="IPR050661">
    <property type="entry name" value="BglG_antiterminators"/>
</dbReference>
<reference evidence="4" key="1">
    <citation type="submission" date="2022-11" db="EMBL/GenBank/DDBJ databases">
        <authorList>
            <person name="Vasilchenko N.G."/>
            <person name="Prazdnova E.V."/>
            <person name="Gorovtsov A.V."/>
            <person name="Chistyakov V.A."/>
            <person name="Pak M.L."/>
        </authorList>
    </citation>
    <scope>NUCLEOTIDE SEQUENCE</scope>
    <source>
        <strain evidence="4">R 4.5</strain>
    </source>
</reference>
<evidence type="ECO:0000256" key="2">
    <source>
        <dbReference type="ARBA" id="ARBA00023163"/>
    </source>
</evidence>
<dbReference type="AlphaFoldDB" id="A0AAE9PYJ6"/>
<dbReference type="SUPFAM" id="SSF46785">
    <property type="entry name" value="Winged helix' DNA-binding domain"/>
    <property type="match status" value="2"/>
</dbReference>
<accession>A0AAE9PYJ6</accession>
<dbReference type="Gene3D" id="1.10.10.10">
    <property type="entry name" value="Winged helix-like DNA-binding domain superfamily/Winged helix DNA-binding domain"/>
    <property type="match status" value="2"/>
</dbReference>
<dbReference type="SUPFAM" id="SSF63520">
    <property type="entry name" value="PTS-regulatory domain, PRD"/>
    <property type="match status" value="1"/>
</dbReference>
<dbReference type="InterPro" id="IPR036634">
    <property type="entry name" value="PRD_sf"/>
</dbReference>
<name>A0AAE9PYJ6_PAEPO</name>
<dbReference type="InterPro" id="IPR001034">
    <property type="entry name" value="DeoR_HTH"/>
</dbReference>
<dbReference type="InterPro" id="IPR036388">
    <property type="entry name" value="WH-like_DNA-bd_sf"/>
</dbReference>
<organism evidence="4">
    <name type="scientific">Paenibacillus polymyxa</name>
    <name type="common">Bacillus polymyxa</name>
    <dbReference type="NCBI Taxonomy" id="1406"/>
    <lineage>
        <taxon>Bacteria</taxon>
        <taxon>Bacillati</taxon>
        <taxon>Bacillota</taxon>
        <taxon>Bacilli</taxon>
        <taxon>Bacillales</taxon>
        <taxon>Paenibacillaceae</taxon>
        <taxon>Paenibacillus</taxon>
    </lineage>
</organism>
<dbReference type="InterPro" id="IPR013196">
    <property type="entry name" value="HTH_11"/>
</dbReference>
<dbReference type="Pfam" id="PF05043">
    <property type="entry name" value="Mga"/>
    <property type="match status" value="1"/>
</dbReference>